<feature type="signal peptide" evidence="1">
    <location>
        <begin position="1"/>
        <end position="29"/>
    </location>
</feature>
<feature type="chain" id="PRO_5018290540" evidence="1">
    <location>
        <begin position="30"/>
        <end position="283"/>
    </location>
</feature>
<dbReference type="AlphaFoldDB" id="A0A3N4ILV7"/>
<accession>A0A3N4ILV7</accession>
<reference evidence="2 3" key="1">
    <citation type="journal article" date="2018" name="Nat. Ecol. Evol.">
        <title>Pezizomycetes genomes reveal the molecular basis of ectomycorrhizal truffle lifestyle.</title>
        <authorList>
            <person name="Murat C."/>
            <person name="Payen T."/>
            <person name="Noel B."/>
            <person name="Kuo A."/>
            <person name="Morin E."/>
            <person name="Chen J."/>
            <person name="Kohler A."/>
            <person name="Krizsan K."/>
            <person name="Balestrini R."/>
            <person name="Da Silva C."/>
            <person name="Montanini B."/>
            <person name="Hainaut M."/>
            <person name="Levati E."/>
            <person name="Barry K.W."/>
            <person name="Belfiori B."/>
            <person name="Cichocki N."/>
            <person name="Clum A."/>
            <person name="Dockter R.B."/>
            <person name="Fauchery L."/>
            <person name="Guy J."/>
            <person name="Iotti M."/>
            <person name="Le Tacon F."/>
            <person name="Lindquist E.A."/>
            <person name="Lipzen A."/>
            <person name="Malagnac F."/>
            <person name="Mello A."/>
            <person name="Molinier V."/>
            <person name="Miyauchi S."/>
            <person name="Poulain J."/>
            <person name="Riccioni C."/>
            <person name="Rubini A."/>
            <person name="Sitrit Y."/>
            <person name="Splivallo R."/>
            <person name="Traeger S."/>
            <person name="Wang M."/>
            <person name="Zifcakova L."/>
            <person name="Wipf D."/>
            <person name="Zambonelli A."/>
            <person name="Paolocci F."/>
            <person name="Nowrousian M."/>
            <person name="Ottonello S."/>
            <person name="Baldrian P."/>
            <person name="Spatafora J.W."/>
            <person name="Henrissat B."/>
            <person name="Nagy L.G."/>
            <person name="Aury J.M."/>
            <person name="Wincker P."/>
            <person name="Grigoriev I.V."/>
            <person name="Bonfante P."/>
            <person name="Martin F.M."/>
        </authorList>
    </citation>
    <scope>NUCLEOTIDE SEQUENCE [LARGE SCALE GENOMIC DNA]</scope>
    <source>
        <strain evidence="2 3">RN42</strain>
    </source>
</reference>
<keyword evidence="1" id="KW-0732">Signal</keyword>
<sequence length="283" mass="32345">MMSSKYRITTYHSIFLLCILFFLTSFTLAQDDEITAGNPIVRFPEHLRKQPALPFIAPHGSFRTPSFGDVFDANVNNQLFVILQTFDKNSLGPIPEAYDSKLRTELMALRNAYGIDHAAVLVGKITLEHINHGTDTPGLKSEFRKYDLQAADARNFHEECYSRELRRVDGNMTDFRFMNLVKYQVGMSTTTFSPKALPNRKLLWIGLTAKSTDDLADIPTRYIHSVGHECYHFQEATCYTFVQWLVKDLGLGWLQMEGGHWSFVEDEITAEGGEETQDQEDKE</sequence>
<evidence type="ECO:0000313" key="2">
    <source>
        <dbReference type="EMBL" id="RPA86676.1"/>
    </source>
</evidence>
<organism evidence="2 3">
    <name type="scientific">Ascobolus immersus RN42</name>
    <dbReference type="NCBI Taxonomy" id="1160509"/>
    <lineage>
        <taxon>Eukaryota</taxon>
        <taxon>Fungi</taxon>
        <taxon>Dikarya</taxon>
        <taxon>Ascomycota</taxon>
        <taxon>Pezizomycotina</taxon>
        <taxon>Pezizomycetes</taxon>
        <taxon>Pezizales</taxon>
        <taxon>Ascobolaceae</taxon>
        <taxon>Ascobolus</taxon>
    </lineage>
</organism>
<proteinExistence type="predicted"/>
<name>A0A3N4ILV7_ASCIM</name>
<protein>
    <submittedName>
        <fullName evidence="2">Uncharacterized protein</fullName>
    </submittedName>
</protein>
<dbReference type="Proteomes" id="UP000275078">
    <property type="component" value="Unassembled WGS sequence"/>
</dbReference>
<evidence type="ECO:0000256" key="1">
    <source>
        <dbReference type="SAM" id="SignalP"/>
    </source>
</evidence>
<dbReference type="EMBL" id="ML119648">
    <property type="protein sequence ID" value="RPA86676.1"/>
    <property type="molecule type" value="Genomic_DNA"/>
</dbReference>
<gene>
    <name evidence="2" type="ORF">BJ508DRAFT_410893</name>
</gene>
<evidence type="ECO:0000313" key="3">
    <source>
        <dbReference type="Proteomes" id="UP000275078"/>
    </source>
</evidence>
<keyword evidence="3" id="KW-1185">Reference proteome</keyword>